<dbReference type="STRING" id="272635.gene:17577045"/>
<keyword evidence="3" id="KW-1185">Reference proteome</keyword>
<feature type="transmembrane region" description="Helical" evidence="1">
    <location>
        <begin position="362"/>
        <end position="383"/>
    </location>
</feature>
<reference evidence="2 3" key="1">
    <citation type="journal article" date="2001" name="Nucleic Acids Res.">
        <title>The complete genome sequence of the murine respiratory pathogen Mycoplasma pulmonis.</title>
        <authorList>
            <person name="Chambaud I."/>
            <person name="Heilig R."/>
            <person name="Ferris S."/>
            <person name="Barbe V."/>
            <person name="Samson D."/>
            <person name="Galisson F."/>
            <person name="Moszer I."/>
            <person name="Dybvig K."/>
            <person name="Wroblewski H."/>
            <person name="Viari A."/>
            <person name="Rocha E.P.C."/>
            <person name="Blanchard A."/>
        </authorList>
    </citation>
    <scope>NUCLEOTIDE SEQUENCE [LARGE SCALE GENOMIC DNA]</scope>
    <source>
        <strain evidence="2 3">UAB CTIP</strain>
    </source>
</reference>
<feature type="transmembrane region" description="Helical" evidence="1">
    <location>
        <begin position="99"/>
        <end position="118"/>
    </location>
</feature>
<feature type="transmembrane region" description="Helical" evidence="1">
    <location>
        <begin position="302"/>
        <end position="323"/>
    </location>
</feature>
<sequence length="508" mass="61076">MIRKRIFLHESDLESFNFSRLNKFQQLLKMANYLIIFVVTIYSLFFITDSFDNIYADPKKFELTKVFILELLQRSLHASFLVYFIATAFRKIYHNHRNFYIYILWFSIYIFSGIFILFSRNIPNFITPNEFVELGYIFYFVIYVIFLEILYSVYWLLYNRRVERDHLEAYKLKIVFLIVSMLYVLIFSSWINKSQITTDAKLVEEWLPFYQNRIQAFVEASSDEIVGLIFREIGYVIAYLILIFPFFFSLLLYSFKKPKRTKVSKNKKNLFQLNVSIIVLISTFLNYWIILFKNVNVSFLEINNLFLGLNVVFLLVFTFLILWNRLRLKSSIYFMFSVSFFIVVSFFTLIIFHISYDRENKISMFNILIFSFVLTILFLFILFSNYEMSTLQKMSFNLLLTSFSLLYIFMSVIHKLDLLVIIANFLDFYLLLYLLVGFAVMLNFFVFVFSFYKSLSTLKTEKKPWTFNKKNIFDYNKVFSLIKSLLKKKEKKDVQILKQQKIKAKKGN</sequence>
<feature type="transmembrane region" description="Helical" evidence="1">
    <location>
        <begin position="428"/>
        <end position="452"/>
    </location>
</feature>
<dbReference type="KEGG" id="mpu:MYPU_4440"/>
<feature type="transmembrane region" description="Helical" evidence="1">
    <location>
        <begin position="273"/>
        <end position="290"/>
    </location>
</feature>
<gene>
    <name evidence="2" type="ordered locus">MYPU_4440</name>
</gene>
<dbReference type="RefSeq" id="WP_010925245.1">
    <property type="nucleotide sequence ID" value="NC_002771.1"/>
</dbReference>
<feature type="transmembrane region" description="Helical" evidence="1">
    <location>
        <begin position="138"/>
        <end position="158"/>
    </location>
</feature>
<dbReference type="EMBL" id="AL445564">
    <property type="protein sequence ID" value="CAC13617.1"/>
    <property type="molecule type" value="Genomic_DNA"/>
</dbReference>
<evidence type="ECO:0000313" key="3">
    <source>
        <dbReference type="Proteomes" id="UP000000528"/>
    </source>
</evidence>
<feature type="transmembrane region" description="Helical" evidence="1">
    <location>
        <begin position="170"/>
        <end position="191"/>
    </location>
</feature>
<feature type="transmembrane region" description="Helical" evidence="1">
    <location>
        <begin position="67"/>
        <end position="87"/>
    </location>
</feature>
<accession>Q98QC2</accession>
<keyword evidence="1" id="KW-0812">Transmembrane</keyword>
<dbReference type="Proteomes" id="UP000000528">
    <property type="component" value="Chromosome"/>
</dbReference>
<evidence type="ECO:0008006" key="4">
    <source>
        <dbReference type="Google" id="ProtNLM"/>
    </source>
</evidence>
<protein>
    <recommendedName>
        <fullName evidence="4">Transmembrane protein</fullName>
    </recommendedName>
</protein>
<feature type="transmembrane region" description="Helical" evidence="1">
    <location>
        <begin position="30"/>
        <end position="47"/>
    </location>
</feature>
<keyword evidence="1" id="KW-0472">Membrane</keyword>
<feature type="transmembrane region" description="Helical" evidence="1">
    <location>
        <begin position="395"/>
        <end position="416"/>
    </location>
</feature>
<feature type="transmembrane region" description="Helical" evidence="1">
    <location>
        <begin position="233"/>
        <end position="253"/>
    </location>
</feature>
<evidence type="ECO:0000313" key="2">
    <source>
        <dbReference type="EMBL" id="CAC13617.1"/>
    </source>
</evidence>
<organism evidence="3">
    <name type="scientific">Mycoplasmopsis pulmonis (strain UAB CTIP)</name>
    <name type="common">Mycoplasma pulmonis</name>
    <dbReference type="NCBI Taxonomy" id="272635"/>
    <lineage>
        <taxon>Bacteria</taxon>
        <taxon>Bacillati</taxon>
        <taxon>Mycoplasmatota</taxon>
        <taxon>Mycoplasmoidales</taxon>
        <taxon>Metamycoplasmataceae</taxon>
        <taxon>Mycoplasmopsis</taxon>
    </lineage>
</organism>
<proteinExistence type="predicted"/>
<feature type="transmembrane region" description="Helical" evidence="1">
    <location>
        <begin position="332"/>
        <end position="356"/>
    </location>
</feature>
<keyword evidence="1" id="KW-1133">Transmembrane helix</keyword>
<dbReference type="BioCyc" id="MPUL272635:G1GT6-449-MONOMER"/>
<dbReference type="HOGENOM" id="CLU_536189_0_0_14"/>
<evidence type="ECO:0000256" key="1">
    <source>
        <dbReference type="SAM" id="Phobius"/>
    </source>
</evidence>
<name>Q98QC2_MYCPU</name>
<dbReference type="PIR" id="D90567">
    <property type="entry name" value="D90567"/>
</dbReference>
<dbReference type="AlphaFoldDB" id="Q98QC2"/>